<evidence type="ECO:0000256" key="3">
    <source>
        <dbReference type="ARBA" id="ARBA00022692"/>
    </source>
</evidence>
<evidence type="ECO:0000313" key="7">
    <source>
        <dbReference type="EMBL" id="MFC4665972.1"/>
    </source>
</evidence>
<feature type="transmembrane region" description="Helical" evidence="6">
    <location>
        <begin position="57"/>
        <end position="75"/>
    </location>
</feature>
<evidence type="ECO:0000256" key="6">
    <source>
        <dbReference type="SAM" id="Phobius"/>
    </source>
</evidence>
<dbReference type="PANTHER" id="PTHR30250">
    <property type="entry name" value="PST FAMILY PREDICTED COLANIC ACID TRANSPORTER"/>
    <property type="match status" value="1"/>
</dbReference>
<feature type="transmembrane region" description="Helical" evidence="6">
    <location>
        <begin position="349"/>
        <end position="366"/>
    </location>
</feature>
<feature type="transmembrane region" description="Helical" evidence="6">
    <location>
        <begin position="243"/>
        <end position="263"/>
    </location>
</feature>
<proteinExistence type="predicted"/>
<gene>
    <name evidence="7" type="ORF">ACFO3G_05080</name>
</gene>
<evidence type="ECO:0000256" key="4">
    <source>
        <dbReference type="ARBA" id="ARBA00022989"/>
    </source>
</evidence>
<feature type="transmembrane region" description="Helical" evidence="6">
    <location>
        <begin position="474"/>
        <end position="500"/>
    </location>
</feature>
<evidence type="ECO:0000256" key="2">
    <source>
        <dbReference type="ARBA" id="ARBA00022475"/>
    </source>
</evidence>
<evidence type="ECO:0000313" key="8">
    <source>
        <dbReference type="Proteomes" id="UP001596020"/>
    </source>
</evidence>
<feature type="transmembrane region" description="Helical" evidence="6">
    <location>
        <begin position="378"/>
        <end position="399"/>
    </location>
</feature>
<keyword evidence="3 6" id="KW-0812">Transmembrane</keyword>
<evidence type="ECO:0000256" key="5">
    <source>
        <dbReference type="ARBA" id="ARBA00023136"/>
    </source>
</evidence>
<keyword evidence="2" id="KW-1003">Cell membrane</keyword>
<organism evidence="7 8">
    <name type="scientific">Falsiporphyromonas endometrii</name>
    <dbReference type="NCBI Taxonomy" id="1387297"/>
    <lineage>
        <taxon>Bacteria</taxon>
        <taxon>Pseudomonadati</taxon>
        <taxon>Bacteroidota</taxon>
        <taxon>Bacteroidia</taxon>
        <taxon>Bacteroidales</taxon>
        <taxon>Porphyromonadaceae</taxon>
        <taxon>Falsiporphyromonas</taxon>
    </lineage>
</organism>
<accession>A0ABV9K7J4</accession>
<dbReference type="EMBL" id="JBHSGO010000161">
    <property type="protein sequence ID" value="MFC4665972.1"/>
    <property type="molecule type" value="Genomic_DNA"/>
</dbReference>
<sequence>MNSVATSRSRNSLRNAKYGAVFYVLILISTFFFRRYFIQALGVDLLGVNATVQNLLGFLNVAELGLASAVAFALYKPLYESDQEQIKDIVSIQGWFYRYIAIFVSLGSIVLLFYFPQIFQKTKLPIWYAYSTYGVMLYGTLLSYLFNYRQVIFTSDQRDYRVTLAVQAPKLIKMVLQTLCLYLNVPNAYIWWLVLEFVASSLTTILIEIFLRRDYPWLSTSVRRGLCKRKDYPVIMKKTGQLIFHKISAFALFQLSPLLLYYFTNADMVAIYTNYVVIMNGVVAVVDTPFRGITGSVGNLVASGNHKRSEEVFVRLYFFRLWVVLLVIGVLYTVANMFVSLWVGPDLVLGKWPFLLWLLYTLISSMRLQDVFISAYGLYHDIWAPVAEMIINLVLSFWLGTYWGLSGILTGACISVFSIATIWRLIFLYRRGFGFSFFPFIFKVLSFFSINIVALGMGTYLVNRIFMGMMSHATLGNFLMVSGATVFILSLLTFGINMILSKTFRTVIISLQKKLIGRVH</sequence>
<keyword evidence="5 6" id="KW-0472">Membrane</keyword>
<dbReference type="Proteomes" id="UP001596020">
    <property type="component" value="Unassembled WGS sequence"/>
</dbReference>
<keyword evidence="8" id="KW-1185">Reference proteome</keyword>
<protein>
    <submittedName>
        <fullName evidence="7">Lipopolysaccharide biosynthesis protein</fullName>
    </submittedName>
</protein>
<feature type="transmembrane region" description="Helical" evidence="6">
    <location>
        <begin position="440"/>
        <end position="462"/>
    </location>
</feature>
<keyword evidence="4 6" id="KW-1133">Transmembrane helix</keyword>
<feature type="transmembrane region" description="Helical" evidence="6">
    <location>
        <begin position="20"/>
        <end position="37"/>
    </location>
</feature>
<evidence type="ECO:0000256" key="1">
    <source>
        <dbReference type="ARBA" id="ARBA00004651"/>
    </source>
</evidence>
<feature type="transmembrane region" description="Helical" evidence="6">
    <location>
        <begin position="127"/>
        <end position="148"/>
    </location>
</feature>
<feature type="transmembrane region" description="Helical" evidence="6">
    <location>
        <begin position="317"/>
        <end position="343"/>
    </location>
</feature>
<feature type="transmembrane region" description="Helical" evidence="6">
    <location>
        <begin position="96"/>
        <end position="115"/>
    </location>
</feature>
<reference evidence="8" key="1">
    <citation type="journal article" date="2019" name="Int. J. Syst. Evol. Microbiol.">
        <title>The Global Catalogue of Microorganisms (GCM) 10K type strain sequencing project: providing services to taxonomists for standard genome sequencing and annotation.</title>
        <authorList>
            <consortium name="The Broad Institute Genomics Platform"/>
            <consortium name="The Broad Institute Genome Sequencing Center for Infectious Disease"/>
            <person name="Wu L."/>
            <person name="Ma J."/>
        </authorList>
    </citation>
    <scope>NUCLEOTIDE SEQUENCE [LARGE SCALE GENOMIC DNA]</scope>
    <source>
        <strain evidence="8">CGMCC 4.7357</strain>
    </source>
</reference>
<name>A0ABV9K7J4_9PORP</name>
<dbReference type="RefSeq" id="WP_380078582.1">
    <property type="nucleotide sequence ID" value="NZ_JBHSGO010000161.1"/>
</dbReference>
<comment type="subcellular location">
    <subcellularLocation>
        <location evidence="1">Cell membrane</location>
        <topology evidence="1">Multi-pass membrane protein</topology>
    </subcellularLocation>
</comment>
<dbReference type="InterPro" id="IPR050833">
    <property type="entry name" value="Poly_Biosynth_Transport"/>
</dbReference>
<feature type="transmembrane region" description="Helical" evidence="6">
    <location>
        <begin position="405"/>
        <end position="428"/>
    </location>
</feature>
<dbReference type="PANTHER" id="PTHR30250:SF26">
    <property type="entry name" value="PSMA PROTEIN"/>
    <property type="match status" value="1"/>
</dbReference>
<comment type="caution">
    <text evidence="7">The sequence shown here is derived from an EMBL/GenBank/DDBJ whole genome shotgun (WGS) entry which is preliminary data.</text>
</comment>
<feature type="transmembrane region" description="Helical" evidence="6">
    <location>
        <begin position="190"/>
        <end position="211"/>
    </location>
</feature>